<proteinExistence type="predicted"/>
<feature type="coiled-coil region" evidence="1">
    <location>
        <begin position="368"/>
        <end position="430"/>
    </location>
</feature>
<evidence type="ECO:0000256" key="2">
    <source>
        <dbReference type="SAM" id="MobiDB-lite"/>
    </source>
</evidence>
<dbReference type="Proteomes" id="UP001164286">
    <property type="component" value="Unassembled WGS sequence"/>
</dbReference>
<dbReference type="AlphaFoldDB" id="A0AA38HBK5"/>
<organism evidence="3 4">
    <name type="scientific">Dioszegia hungarica</name>
    <dbReference type="NCBI Taxonomy" id="4972"/>
    <lineage>
        <taxon>Eukaryota</taxon>
        <taxon>Fungi</taxon>
        <taxon>Dikarya</taxon>
        <taxon>Basidiomycota</taxon>
        <taxon>Agaricomycotina</taxon>
        <taxon>Tremellomycetes</taxon>
        <taxon>Tremellales</taxon>
        <taxon>Bulleribasidiaceae</taxon>
        <taxon>Dioszegia</taxon>
    </lineage>
</organism>
<feature type="coiled-coil region" evidence="1">
    <location>
        <begin position="524"/>
        <end position="561"/>
    </location>
</feature>
<reference evidence="3" key="1">
    <citation type="journal article" date="2022" name="G3 (Bethesda)">
        <title>High quality genome of the basidiomycete yeast Dioszegia hungarica PDD-24b-2 isolated from cloud water.</title>
        <authorList>
            <person name="Jarrige D."/>
            <person name="Haridas S."/>
            <person name="Bleykasten-Grosshans C."/>
            <person name="Joly M."/>
            <person name="Nadalig T."/>
            <person name="Sancelme M."/>
            <person name="Vuilleumier S."/>
            <person name="Grigoriev I.V."/>
            <person name="Amato P."/>
            <person name="Bringel F."/>
        </authorList>
    </citation>
    <scope>NUCLEOTIDE SEQUENCE</scope>
    <source>
        <strain evidence="3">PDD-24b-2</strain>
    </source>
</reference>
<evidence type="ECO:0000313" key="4">
    <source>
        <dbReference type="Proteomes" id="UP001164286"/>
    </source>
</evidence>
<feature type="coiled-coil region" evidence="1">
    <location>
        <begin position="680"/>
        <end position="707"/>
    </location>
</feature>
<accession>A0AA38HBK5</accession>
<evidence type="ECO:0000313" key="3">
    <source>
        <dbReference type="EMBL" id="KAI9637510.1"/>
    </source>
</evidence>
<feature type="region of interest" description="Disordered" evidence="2">
    <location>
        <begin position="710"/>
        <end position="736"/>
    </location>
</feature>
<keyword evidence="4" id="KW-1185">Reference proteome</keyword>
<feature type="compositionally biased region" description="Polar residues" evidence="2">
    <location>
        <begin position="821"/>
        <end position="831"/>
    </location>
</feature>
<feature type="compositionally biased region" description="Polar residues" evidence="2">
    <location>
        <begin position="320"/>
        <end position="329"/>
    </location>
</feature>
<feature type="region of interest" description="Disordered" evidence="2">
    <location>
        <begin position="797"/>
        <end position="844"/>
    </location>
</feature>
<evidence type="ECO:0000256" key="1">
    <source>
        <dbReference type="SAM" id="Coils"/>
    </source>
</evidence>
<keyword evidence="1" id="KW-0175">Coiled coil</keyword>
<protein>
    <submittedName>
        <fullName evidence="3">Uncharacterized protein</fullName>
    </submittedName>
</protein>
<gene>
    <name evidence="3" type="ORF">MKK02DRAFT_43435</name>
</gene>
<comment type="caution">
    <text evidence="3">The sequence shown here is derived from an EMBL/GenBank/DDBJ whole genome shotgun (WGS) entry which is preliminary data.</text>
</comment>
<dbReference type="GeneID" id="77731625"/>
<sequence length="844" mass="93372">MPPDALKYRIPLTIAQAQNAGALDDLLRFMIVGKNLENFSWDALPKAVRNAKTFSFEGLLKIVRAEQGPKAQLAEIVDGVQTHLRATDSSARGTTASSNENVPRPIADALFAAWKPRIKDDWVFMFPVDRDPDSTSVSRATCDTRVTAACNIALKTASQRLKALDIVTFEIDPRTSYADYIEAGIDPDVLLQEEKFAPWRMVLGPGTAIRKACPACWNTRTDTLEAVSAFTSPTVLCESLDLYEELFALCGTWTSSQTCPHPRHEERTRSKSGRRAPRGSLVSVTDITGFAQNFRPPPSPPSSRDPSTGPMDVDAEAGPSYSSETHSQTTLPLPRLILKFPAPFRPKPVRTRKLDPAAHRQIIHARVIIKARRLTRDLREEVADVRQQSELVHLELERSKAETQLVQAQRSQATAQLNKAQATMEQYNTVMLAWRKLREDTLAQVAETEVALRKEIEDRHADAALAEAGQTRLAEQVQILEEQLRQAEERAKEVVGPNQAEVDAQMEELRSKHVEALEAGRRNKDRQASRIRTLNDRIDKLEAAERELAALKQAAGDSAKTATEIREELESAKTRETALLTRISLHSGEKRAIRKEAEDKLSSVRLEHELALQAAQQNTAAQLERDRQLSDQVATLNTQLTNMKTHYETQLWLQDQAALQSIGAFQADNEVLRAKIASAGASDAAEIQEARARIKDLEAELDDMWAKHRQNQSELGRLQRQSQKPAAQGGPTSGEVQVSRQAMIFNAKQGTHADGLAVGIPVIQSGWPTPIPTPPATAIPSSTQQYAYAKPTWAAMPGASQVQVQPQPQPRSTPQAKAPPKSQNQQLTWVQVSPAPKAVKVEQP</sequence>
<dbReference type="EMBL" id="JAKWFO010000004">
    <property type="protein sequence ID" value="KAI9637510.1"/>
    <property type="molecule type" value="Genomic_DNA"/>
</dbReference>
<feature type="region of interest" description="Disordered" evidence="2">
    <location>
        <begin position="256"/>
        <end position="329"/>
    </location>
</feature>
<dbReference type="RefSeq" id="XP_052947287.1">
    <property type="nucleotide sequence ID" value="XM_053092420.1"/>
</dbReference>
<name>A0AA38HBK5_9TREE</name>